<name>A0A4Q2IUD2_9SPHN</name>
<keyword evidence="2" id="KW-1185">Reference proteome</keyword>
<dbReference type="EMBL" id="SDPT01000002">
    <property type="protein sequence ID" value="RXZ32137.1"/>
    <property type="molecule type" value="Genomic_DNA"/>
</dbReference>
<protein>
    <submittedName>
        <fullName evidence="1">Uncharacterized protein</fullName>
    </submittedName>
</protein>
<comment type="caution">
    <text evidence="1">The sequence shown here is derived from an EMBL/GenBank/DDBJ whole genome shotgun (WGS) entry which is preliminary data.</text>
</comment>
<evidence type="ECO:0000313" key="2">
    <source>
        <dbReference type="Proteomes" id="UP000292347"/>
    </source>
</evidence>
<reference evidence="1 2" key="1">
    <citation type="submission" date="2019-01" db="EMBL/GenBank/DDBJ databases">
        <title>Sphingomonas mucosissima sp. nov. and Sphingomonas desiccabilis sp. nov., from biological soil crusts in the Colorado Plateau, USA.</title>
        <authorList>
            <person name="Zhu D."/>
        </authorList>
    </citation>
    <scope>NUCLEOTIDE SEQUENCE [LARGE SCALE GENOMIC DNA]</scope>
    <source>
        <strain evidence="1 2">CP1D</strain>
    </source>
</reference>
<gene>
    <name evidence="1" type="ORF">EO081_13265</name>
</gene>
<organism evidence="1 2">
    <name type="scientific">Sphingomonas desiccabilis</name>
    <dbReference type="NCBI Taxonomy" id="429134"/>
    <lineage>
        <taxon>Bacteria</taxon>
        <taxon>Pseudomonadati</taxon>
        <taxon>Pseudomonadota</taxon>
        <taxon>Alphaproteobacteria</taxon>
        <taxon>Sphingomonadales</taxon>
        <taxon>Sphingomonadaceae</taxon>
        <taxon>Sphingomonas</taxon>
    </lineage>
</organism>
<dbReference type="AlphaFoldDB" id="A0A4Q2IUD2"/>
<dbReference type="Proteomes" id="UP000292347">
    <property type="component" value="Unassembled WGS sequence"/>
</dbReference>
<evidence type="ECO:0000313" key="1">
    <source>
        <dbReference type="EMBL" id="RXZ32137.1"/>
    </source>
</evidence>
<sequence length="85" mass="8791">MRRTREAIRSDGAAWLAHIAATWQRQGMEPRPSRNAAAGGFAIAAGVLGGTILGAAGFHQPTIGFLVGAAAGVAIALAVWLLDRR</sequence>
<accession>A0A4Q2IUD2</accession>
<dbReference type="RefSeq" id="WP_129342349.1">
    <property type="nucleotide sequence ID" value="NZ_JACIDD010000002.1"/>
</dbReference>
<proteinExistence type="predicted"/>